<dbReference type="InterPro" id="IPR036388">
    <property type="entry name" value="WH-like_DNA-bd_sf"/>
</dbReference>
<dbReference type="CDD" id="cd00090">
    <property type="entry name" value="HTH_ARSR"/>
    <property type="match status" value="1"/>
</dbReference>
<dbReference type="InterPro" id="IPR001845">
    <property type="entry name" value="HTH_ArsR_DNA-bd_dom"/>
</dbReference>
<sequence length="117" mass="13254">MLHQPAQLDLMFQALADPTRRLMVERLCDGPASVSELAAPLQMTLSAVVQHLAVLEESGLVRSQKQGRVRTCQVDTQALRSAERWISERRTLWEKRFDRLGAYLAENPEEPKEGPQT</sequence>
<keyword evidence="3" id="KW-1185">Reference proteome</keyword>
<dbReference type="SMART" id="SM00418">
    <property type="entry name" value="HTH_ARSR"/>
    <property type="match status" value="1"/>
</dbReference>
<dbReference type="GO" id="GO:0003700">
    <property type="term" value="F:DNA-binding transcription factor activity"/>
    <property type="evidence" value="ECO:0007669"/>
    <property type="project" value="InterPro"/>
</dbReference>
<dbReference type="OrthoDB" id="9790747at2"/>
<feature type="domain" description="HTH arsR-type" evidence="1">
    <location>
        <begin position="1"/>
        <end position="94"/>
    </location>
</feature>
<dbReference type="Proteomes" id="UP000255207">
    <property type="component" value="Unassembled WGS sequence"/>
</dbReference>
<gene>
    <name evidence="2" type="ORF">DWE98_07790</name>
</gene>
<dbReference type="Pfam" id="PF01022">
    <property type="entry name" value="HTH_5"/>
    <property type="match status" value="1"/>
</dbReference>
<dbReference type="InterPro" id="IPR036390">
    <property type="entry name" value="WH_DNA-bd_sf"/>
</dbReference>
<organism evidence="2 3">
    <name type="scientific">Bosea caraganae</name>
    <dbReference type="NCBI Taxonomy" id="2763117"/>
    <lineage>
        <taxon>Bacteria</taxon>
        <taxon>Pseudomonadati</taxon>
        <taxon>Pseudomonadota</taxon>
        <taxon>Alphaproteobacteria</taxon>
        <taxon>Hyphomicrobiales</taxon>
        <taxon>Boseaceae</taxon>
        <taxon>Bosea</taxon>
    </lineage>
</organism>
<accession>A0A370L8Z4</accession>
<evidence type="ECO:0000313" key="3">
    <source>
        <dbReference type="Proteomes" id="UP000255207"/>
    </source>
</evidence>
<dbReference type="PRINTS" id="PR00778">
    <property type="entry name" value="HTHARSR"/>
</dbReference>
<dbReference type="Gene3D" id="1.10.10.10">
    <property type="entry name" value="Winged helix-like DNA-binding domain superfamily/Winged helix DNA-binding domain"/>
    <property type="match status" value="1"/>
</dbReference>
<proteinExistence type="predicted"/>
<evidence type="ECO:0000259" key="1">
    <source>
        <dbReference type="PROSITE" id="PS50987"/>
    </source>
</evidence>
<dbReference type="PROSITE" id="PS50987">
    <property type="entry name" value="HTH_ARSR_2"/>
    <property type="match status" value="1"/>
</dbReference>
<dbReference type="RefSeq" id="WP_114828629.1">
    <property type="nucleotide sequence ID" value="NZ_QQTO01000001.1"/>
</dbReference>
<protein>
    <submittedName>
        <fullName evidence="2">Transcriptional regulator</fullName>
    </submittedName>
</protein>
<dbReference type="PANTHER" id="PTHR38600">
    <property type="entry name" value="TRANSCRIPTIONAL REGULATORY PROTEIN"/>
    <property type="match status" value="1"/>
</dbReference>
<dbReference type="PANTHER" id="PTHR38600:SF2">
    <property type="entry name" value="SLL0088 PROTEIN"/>
    <property type="match status" value="1"/>
</dbReference>
<dbReference type="InterPro" id="IPR011991">
    <property type="entry name" value="ArsR-like_HTH"/>
</dbReference>
<dbReference type="EMBL" id="QQTP01000003">
    <property type="protein sequence ID" value="RDJ26745.1"/>
    <property type="molecule type" value="Genomic_DNA"/>
</dbReference>
<evidence type="ECO:0000313" key="2">
    <source>
        <dbReference type="EMBL" id="RDJ26745.1"/>
    </source>
</evidence>
<dbReference type="AlphaFoldDB" id="A0A370L8Z4"/>
<dbReference type="SUPFAM" id="SSF46785">
    <property type="entry name" value="Winged helix' DNA-binding domain"/>
    <property type="match status" value="1"/>
</dbReference>
<reference evidence="3" key="1">
    <citation type="submission" date="2018-07" db="EMBL/GenBank/DDBJ databases">
        <authorList>
            <person name="Safronova V.I."/>
            <person name="Chirak E.R."/>
            <person name="Sazanova A.L."/>
        </authorList>
    </citation>
    <scope>NUCLEOTIDE SEQUENCE [LARGE SCALE GENOMIC DNA]</scope>
    <source>
        <strain evidence="3">RCAM04685</strain>
    </source>
</reference>
<dbReference type="NCBIfam" id="NF033788">
    <property type="entry name" value="HTH_metalloreg"/>
    <property type="match status" value="1"/>
</dbReference>
<comment type="caution">
    <text evidence="2">The sequence shown here is derived from an EMBL/GenBank/DDBJ whole genome shotgun (WGS) entry which is preliminary data.</text>
</comment>
<name>A0A370L8Z4_9HYPH</name>